<evidence type="ECO:0000313" key="2">
    <source>
        <dbReference type="EMBL" id="WAR06641.1"/>
    </source>
</evidence>
<reference evidence="2" key="1">
    <citation type="submission" date="2022-11" db="EMBL/GenBank/DDBJ databases">
        <title>Centuries of genome instability and evolution in soft-shell clam transmissible cancer (bioRxiv).</title>
        <authorList>
            <person name="Hart S.F.M."/>
            <person name="Yonemitsu M.A."/>
            <person name="Giersch R.M."/>
            <person name="Beal B.F."/>
            <person name="Arriagada G."/>
            <person name="Davis B.W."/>
            <person name="Ostrander E.A."/>
            <person name="Goff S.P."/>
            <person name="Metzger M.J."/>
        </authorList>
    </citation>
    <scope>NUCLEOTIDE SEQUENCE</scope>
    <source>
        <strain evidence="2">MELC-2E11</strain>
        <tissue evidence="2">Siphon/mantle</tissue>
    </source>
</reference>
<dbReference type="InterPro" id="IPR046906">
    <property type="entry name" value="Mab-21_HhH/H2TH-like"/>
</dbReference>
<proteinExistence type="predicted"/>
<name>A0ABY7EHK1_MYAAR</name>
<keyword evidence="3" id="KW-1185">Reference proteome</keyword>
<gene>
    <name evidence="2" type="ORF">MAR_022010</name>
</gene>
<protein>
    <recommendedName>
        <fullName evidence="1">Mab-21-like HhH/H2TH-like domain-containing protein</fullName>
    </recommendedName>
</protein>
<dbReference type="Pfam" id="PF20266">
    <property type="entry name" value="Mab-21_C"/>
    <property type="match status" value="1"/>
</dbReference>
<dbReference type="Proteomes" id="UP001164746">
    <property type="component" value="Chromosome 5"/>
</dbReference>
<dbReference type="PANTHER" id="PTHR10656">
    <property type="entry name" value="CELL FATE DETERMINING PROTEIN MAB21-RELATED"/>
    <property type="match status" value="1"/>
</dbReference>
<dbReference type="InterPro" id="IPR024810">
    <property type="entry name" value="MAB21L/cGLR"/>
</dbReference>
<dbReference type="PANTHER" id="PTHR10656:SF69">
    <property type="entry name" value="MAB-21-LIKE HHH_H2TH-LIKE DOMAIN-CONTAINING PROTEIN"/>
    <property type="match status" value="1"/>
</dbReference>
<evidence type="ECO:0000313" key="3">
    <source>
        <dbReference type="Proteomes" id="UP001164746"/>
    </source>
</evidence>
<dbReference type="EMBL" id="CP111016">
    <property type="protein sequence ID" value="WAR06641.1"/>
    <property type="molecule type" value="Genomic_DNA"/>
</dbReference>
<dbReference type="Gene3D" id="1.10.1410.40">
    <property type="match status" value="1"/>
</dbReference>
<accession>A0ABY7EHK1</accession>
<dbReference type="SMART" id="SM01265">
    <property type="entry name" value="Mab-21"/>
    <property type="match status" value="1"/>
</dbReference>
<feature type="domain" description="Mab-21-like HhH/H2TH-like" evidence="1">
    <location>
        <begin position="308"/>
        <end position="399"/>
    </location>
</feature>
<evidence type="ECO:0000259" key="1">
    <source>
        <dbReference type="Pfam" id="PF20266"/>
    </source>
</evidence>
<sequence>MYSLDGYDIQKPITVARFASPKHHLMEFVVNGHFGTGADALPNNVSSASVRVYGELENLKMLDELFLMSVRVSEVLDQLGYSESMVRYRCEATERLDGILNRHRTDYFGITIGSKQEGYCCPFESDRDVMFIHKTVICRLQVAGSSPLPDTHTEFIMDNEYCNPGYYRLELKHKAEGEDSNITAAMVEHINGREYVSSEKYTYLFRKSFNLSTVSGPALTECNDYQSWDYVFALPCISQKQLLSEWINRPRYHNWPSPELIQEIPQLPAYLVPVGCKSSENKHMEWRVCFIGELKLTDSFMESQYKLYILLKYINKHVLKPICKDMSSFIMKNVVFWYVESTSRESFSIHNLVVNIISCLKMLQQSIRENNLPYYMIRGRNLLRGRINLTQHHHLIAKLDELIQEGPIVIMRCPKVRLALQMPSAELIKQGRWRDKLEKLWVEMWNMWWAYCLPGIEVEEMFRQAGRSHSFINVWQEMNDLVWPQWRLYQGQDFPTIYRRKILIALK</sequence>
<organism evidence="2 3">
    <name type="scientific">Mya arenaria</name>
    <name type="common">Soft-shell clam</name>
    <dbReference type="NCBI Taxonomy" id="6604"/>
    <lineage>
        <taxon>Eukaryota</taxon>
        <taxon>Metazoa</taxon>
        <taxon>Spiralia</taxon>
        <taxon>Lophotrochozoa</taxon>
        <taxon>Mollusca</taxon>
        <taxon>Bivalvia</taxon>
        <taxon>Autobranchia</taxon>
        <taxon>Heteroconchia</taxon>
        <taxon>Euheterodonta</taxon>
        <taxon>Imparidentia</taxon>
        <taxon>Neoheterodontei</taxon>
        <taxon>Myida</taxon>
        <taxon>Myoidea</taxon>
        <taxon>Myidae</taxon>
        <taxon>Mya</taxon>
    </lineage>
</organism>